<organism evidence="1 2">
    <name type="scientific">Puccinia graminis f. sp. tritici</name>
    <dbReference type="NCBI Taxonomy" id="56615"/>
    <lineage>
        <taxon>Eukaryota</taxon>
        <taxon>Fungi</taxon>
        <taxon>Dikarya</taxon>
        <taxon>Basidiomycota</taxon>
        <taxon>Pucciniomycotina</taxon>
        <taxon>Pucciniomycetes</taxon>
        <taxon>Pucciniales</taxon>
        <taxon>Pucciniaceae</taxon>
        <taxon>Puccinia</taxon>
    </lineage>
</organism>
<comment type="caution">
    <text evidence="1">The sequence shown here is derived from an EMBL/GenBank/DDBJ whole genome shotgun (WGS) entry which is preliminary data.</text>
</comment>
<proteinExistence type="predicted"/>
<protein>
    <submittedName>
        <fullName evidence="1">Uncharacterized protein</fullName>
    </submittedName>
</protein>
<sequence length="119" mass="13145">MGMPALHTQAGRPSLIVLQPLFELLVIVLQTPQSLLLSFALASPPIDISLYQQCHESSLFLPDRFTISDFISSSLQNTRSIFNSSPLRSFFRSLPVSTDHNKCLSLFLISTSIQSPPLA</sequence>
<evidence type="ECO:0000313" key="2">
    <source>
        <dbReference type="Proteomes" id="UP000324748"/>
    </source>
</evidence>
<evidence type="ECO:0000313" key="1">
    <source>
        <dbReference type="EMBL" id="KAA1112628.1"/>
    </source>
</evidence>
<dbReference type="AlphaFoldDB" id="A0A5B0QHD0"/>
<accession>A0A5B0QHD0</accession>
<keyword evidence="2" id="KW-1185">Reference proteome</keyword>
<dbReference type="EMBL" id="VSWC01000015">
    <property type="protein sequence ID" value="KAA1112628.1"/>
    <property type="molecule type" value="Genomic_DNA"/>
</dbReference>
<gene>
    <name evidence="1" type="ORF">PGT21_004018</name>
</gene>
<reference evidence="1 2" key="1">
    <citation type="submission" date="2019-05" db="EMBL/GenBank/DDBJ databases">
        <title>Emergence of the Ug99 lineage of the wheat stem rust pathogen through somatic hybridization.</title>
        <authorList>
            <person name="Li F."/>
            <person name="Upadhyaya N.M."/>
            <person name="Sperschneider J."/>
            <person name="Matny O."/>
            <person name="Nguyen-Phuc H."/>
            <person name="Mago R."/>
            <person name="Raley C."/>
            <person name="Miller M.E."/>
            <person name="Silverstein K.A.T."/>
            <person name="Henningsen E."/>
            <person name="Hirsch C.D."/>
            <person name="Visser B."/>
            <person name="Pretorius Z.A."/>
            <person name="Steffenson B.J."/>
            <person name="Schwessinger B."/>
            <person name="Dodds P.N."/>
            <person name="Figueroa M."/>
        </authorList>
    </citation>
    <scope>NUCLEOTIDE SEQUENCE [LARGE SCALE GENOMIC DNA]</scope>
    <source>
        <strain evidence="1">21-0</strain>
    </source>
</reference>
<name>A0A5B0QHD0_PUCGR</name>
<dbReference type="Proteomes" id="UP000324748">
    <property type="component" value="Unassembled WGS sequence"/>
</dbReference>